<evidence type="ECO:0000256" key="3">
    <source>
        <dbReference type="ARBA" id="ARBA00022692"/>
    </source>
</evidence>
<dbReference type="InterPro" id="IPR001958">
    <property type="entry name" value="Tet-R_TetA/multi-R_MdtG-like"/>
</dbReference>
<feature type="transmembrane region" description="Helical" evidence="6">
    <location>
        <begin position="64"/>
        <end position="83"/>
    </location>
</feature>
<protein>
    <recommendedName>
        <fullName evidence="7">Major facilitator superfamily (MFS) profile domain-containing protein</fullName>
    </recommendedName>
</protein>
<dbReference type="PROSITE" id="PS50850">
    <property type="entry name" value="MFS"/>
    <property type="match status" value="1"/>
</dbReference>
<dbReference type="Pfam" id="PF07690">
    <property type="entry name" value="MFS_1"/>
    <property type="match status" value="1"/>
</dbReference>
<dbReference type="Gene3D" id="1.20.1250.20">
    <property type="entry name" value="MFS general substrate transporter like domains"/>
    <property type="match status" value="1"/>
</dbReference>
<dbReference type="PRINTS" id="PR01035">
    <property type="entry name" value="TCRTETA"/>
</dbReference>
<dbReference type="Proteomes" id="UP000070299">
    <property type="component" value="Unassembled WGS sequence"/>
</dbReference>
<dbReference type="InterPro" id="IPR020846">
    <property type="entry name" value="MFS_dom"/>
</dbReference>
<comment type="subcellular location">
    <subcellularLocation>
        <location evidence="1">Membrane</location>
        <topology evidence="1">Multi-pass membrane protein</topology>
    </subcellularLocation>
</comment>
<dbReference type="GO" id="GO:0016020">
    <property type="term" value="C:membrane"/>
    <property type="evidence" value="ECO:0007669"/>
    <property type="project" value="UniProtKB-SubCell"/>
</dbReference>
<evidence type="ECO:0000256" key="5">
    <source>
        <dbReference type="ARBA" id="ARBA00023136"/>
    </source>
</evidence>
<dbReference type="AlphaFoldDB" id="A0A136A628"/>
<reference evidence="9" key="1">
    <citation type="submission" date="2016-02" db="EMBL/GenBank/DDBJ databases">
        <authorList>
            <person name="Schultz-Johansen M."/>
            <person name="Glaring M.A."/>
            <person name="Bech P.K."/>
            <person name="Stougaard P."/>
        </authorList>
    </citation>
    <scope>NUCLEOTIDE SEQUENCE [LARGE SCALE GENOMIC DNA]</scope>
    <source>
        <strain evidence="9">S66</strain>
    </source>
</reference>
<feature type="transmembrane region" description="Helical" evidence="6">
    <location>
        <begin position="330"/>
        <end position="349"/>
    </location>
</feature>
<dbReference type="PANTHER" id="PTHR23504:SF15">
    <property type="entry name" value="MAJOR FACILITATOR SUPERFAMILY (MFS) PROFILE DOMAIN-CONTAINING PROTEIN"/>
    <property type="match status" value="1"/>
</dbReference>
<feature type="transmembrane region" description="Helical" evidence="6">
    <location>
        <begin position="122"/>
        <end position="144"/>
    </location>
</feature>
<accession>A0A136A628</accession>
<sequence length="389" mass="42013">MLFFTVLIDLIGFGMVIPILPFMAPQLGASHFDIAMIIIAYSVCAGLFGGMWGKLSDKFGRKPVIIFCLLVTAISYVMLAFAHTLTAVYMARILAGSVAGIYGVASAMVADISNPEDRAKSMGVIGSAFGLGMVGGPFLGGVLAGDDINFFLPSMVAASFSVMAGLYAAFFLRESHGVEQRQAHKVWRKETGKVSFISLLKQTHNRWLIIEFLFHSMVVSTVTYLFPLWMGSEWDWGPKQIGIVFGIQGLLMAILQAKLIGILSRKFGELNVLSTAIATLTLGFLLASQAQQEHWMIASFFLCITGASSCAPVMNSILSKRTPLEYRGRMMGSASALGAWGRVVGPLLAGSLLTLAGFSIAWGAGIIVGLLYIAWPVRELYQARQKVLS</sequence>
<evidence type="ECO:0000256" key="4">
    <source>
        <dbReference type="ARBA" id="ARBA00022989"/>
    </source>
</evidence>
<feature type="transmembrane region" description="Helical" evidence="6">
    <location>
        <begin position="7"/>
        <end position="28"/>
    </location>
</feature>
<keyword evidence="2" id="KW-0813">Transport</keyword>
<evidence type="ECO:0000259" key="7">
    <source>
        <dbReference type="PROSITE" id="PS50850"/>
    </source>
</evidence>
<keyword evidence="3 6" id="KW-0812">Transmembrane</keyword>
<dbReference type="InterPro" id="IPR011701">
    <property type="entry name" value="MFS"/>
</dbReference>
<dbReference type="STRING" id="1799789.AX660_10805"/>
<evidence type="ECO:0000313" key="8">
    <source>
        <dbReference type="EMBL" id="KXI30580.1"/>
    </source>
</evidence>
<feature type="transmembrane region" description="Helical" evidence="6">
    <location>
        <begin position="207"/>
        <end position="229"/>
    </location>
</feature>
<evidence type="ECO:0000256" key="6">
    <source>
        <dbReference type="SAM" id="Phobius"/>
    </source>
</evidence>
<keyword evidence="5 6" id="KW-0472">Membrane</keyword>
<feature type="transmembrane region" description="Helical" evidence="6">
    <location>
        <begin position="34"/>
        <end position="52"/>
    </location>
</feature>
<evidence type="ECO:0000313" key="9">
    <source>
        <dbReference type="Proteomes" id="UP000070299"/>
    </source>
</evidence>
<dbReference type="GO" id="GO:0022857">
    <property type="term" value="F:transmembrane transporter activity"/>
    <property type="evidence" value="ECO:0007669"/>
    <property type="project" value="InterPro"/>
</dbReference>
<proteinExistence type="predicted"/>
<dbReference type="PANTHER" id="PTHR23504">
    <property type="entry name" value="MAJOR FACILITATOR SUPERFAMILY DOMAIN-CONTAINING PROTEIN 10"/>
    <property type="match status" value="1"/>
</dbReference>
<feature type="transmembrane region" description="Helical" evidence="6">
    <location>
        <begin position="241"/>
        <end position="263"/>
    </location>
</feature>
<feature type="transmembrane region" description="Helical" evidence="6">
    <location>
        <begin position="295"/>
        <end position="318"/>
    </location>
</feature>
<feature type="transmembrane region" description="Helical" evidence="6">
    <location>
        <begin position="89"/>
        <end position="110"/>
    </location>
</feature>
<evidence type="ECO:0000256" key="2">
    <source>
        <dbReference type="ARBA" id="ARBA00022448"/>
    </source>
</evidence>
<feature type="transmembrane region" description="Helical" evidence="6">
    <location>
        <begin position="355"/>
        <end position="375"/>
    </location>
</feature>
<keyword evidence="4 6" id="KW-1133">Transmembrane helix</keyword>
<gene>
    <name evidence="8" type="ORF">AX660_10805</name>
</gene>
<evidence type="ECO:0000256" key="1">
    <source>
        <dbReference type="ARBA" id="ARBA00004141"/>
    </source>
</evidence>
<dbReference type="EMBL" id="LSNE01000003">
    <property type="protein sequence ID" value="KXI30580.1"/>
    <property type="molecule type" value="Genomic_DNA"/>
</dbReference>
<name>A0A136A628_9ALTE</name>
<keyword evidence="9" id="KW-1185">Reference proteome</keyword>
<organism evidence="8 9">
    <name type="scientific">Paraglaciecola hydrolytica</name>
    <dbReference type="NCBI Taxonomy" id="1799789"/>
    <lineage>
        <taxon>Bacteria</taxon>
        <taxon>Pseudomonadati</taxon>
        <taxon>Pseudomonadota</taxon>
        <taxon>Gammaproteobacteria</taxon>
        <taxon>Alteromonadales</taxon>
        <taxon>Alteromonadaceae</taxon>
        <taxon>Paraglaciecola</taxon>
    </lineage>
</organism>
<feature type="transmembrane region" description="Helical" evidence="6">
    <location>
        <begin position="270"/>
        <end position="289"/>
    </location>
</feature>
<comment type="caution">
    <text evidence="8">The sequence shown here is derived from an EMBL/GenBank/DDBJ whole genome shotgun (WGS) entry which is preliminary data.</text>
</comment>
<feature type="domain" description="Major facilitator superfamily (MFS) profile" evidence="7">
    <location>
        <begin position="1"/>
        <end position="381"/>
    </location>
</feature>
<dbReference type="SUPFAM" id="SSF103473">
    <property type="entry name" value="MFS general substrate transporter"/>
    <property type="match status" value="1"/>
</dbReference>
<dbReference type="InterPro" id="IPR036259">
    <property type="entry name" value="MFS_trans_sf"/>
</dbReference>
<feature type="transmembrane region" description="Helical" evidence="6">
    <location>
        <begin position="150"/>
        <end position="172"/>
    </location>
</feature>